<accession>A0A395SYD9</accession>
<comment type="caution">
    <text evidence="2">The sequence shown here is derived from an EMBL/GenBank/DDBJ whole genome shotgun (WGS) entry which is preliminary data.</text>
</comment>
<gene>
    <name evidence="2" type="ORF">FLONG3_4412</name>
</gene>
<evidence type="ECO:0000256" key="1">
    <source>
        <dbReference type="SAM" id="Coils"/>
    </source>
</evidence>
<reference evidence="2 3" key="1">
    <citation type="journal article" date="2018" name="PLoS Pathog.">
        <title>Evolution of structural diversity of trichothecenes, a family of toxins produced by plant pathogenic and entomopathogenic fungi.</title>
        <authorList>
            <person name="Proctor R.H."/>
            <person name="McCormick S.P."/>
            <person name="Kim H.S."/>
            <person name="Cardoza R.E."/>
            <person name="Stanley A.M."/>
            <person name="Lindo L."/>
            <person name="Kelly A."/>
            <person name="Brown D.W."/>
            <person name="Lee T."/>
            <person name="Vaughan M.M."/>
            <person name="Alexander N.J."/>
            <person name="Busman M."/>
            <person name="Gutierrez S."/>
        </authorList>
    </citation>
    <scope>NUCLEOTIDE SEQUENCE [LARGE SCALE GENOMIC DNA]</scope>
    <source>
        <strain evidence="2 3">NRRL 20695</strain>
    </source>
</reference>
<keyword evidence="3" id="KW-1185">Reference proteome</keyword>
<dbReference type="Gene3D" id="1.10.287.1490">
    <property type="match status" value="1"/>
</dbReference>
<evidence type="ECO:0000313" key="2">
    <source>
        <dbReference type="EMBL" id="RGP77493.1"/>
    </source>
</evidence>
<organism evidence="2 3">
    <name type="scientific">Fusarium longipes</name>
    <dbReference type="NCBI Taxonomy" id="694270"/>
    <lineage>
        <taxon>Eukaryota</taxon>
        <taxon>Fungi</taxon>
        <taxon>Dikarya</taxon>
        <taxon>Ascomycota</taxon>
        <taxon>Pezizomycotina</taxon>
        <taxon>Sordariomycetes</taxon>
        <taxon>Hypocreomycetidae</taxon>
        <taxon>Hypocreales</taxon>
        <taxon>Nectriaceae</taxon>
        <taxon>Fusarium</taxon>
    </lineage>
</organism>
<dbReference type="EMBL" id="PXOG01000092">
    <property type="protein sequence ID" value="RGP77493.1"/>
    <property type="molecule type" value="Genomic_DNA"/>
</dbReference>
<name>A0A395SYD9_9HYPO</name>
<dbReference type="Proteomes" id="UP000266234">
    <property type="component" value="Unassembled WGS sequence"/>
</dbReference>
<keyword evidence="1" id="KW-0175">Coiled coil</keyword>
<evidence type="ECO:0000313" key="3">
    <source>
        <dbReference type="Proteomes" id="UP000266234"/>
    </source>
</evidence>
<protein>
    <submittedName>
        <fullName evidence="2">Uncharacterized protein</fullName>
    </submittedName>
</protein>
<dbReference type="OrthoDB" id="5092251at2759"/>
<proteinExistence type="predicted"/>
<feature type="coiled-coil region" evidence="1">
    <location>
        <begin position="29"/>
        <end position="116"/>
    </location>
</feature>
<dbReference type="AlphaFoldDB" id="A0A395SYD9"/>
<sequence length="219" mass="24896">MSDIAERVLAIVAENNKLRGTVASLNSKINTLQDICASQNTENDELRTKNEALNKIIRDTGKAYDKPLEEKNYKILDLNERINKWEAECDSYKKKLDQLEKENEELKAKRDSDNQRLCAVETGLLHRNMQINKLIAILRRKITTHRVVRVALKAAFKLLPDLKQQTTFEGIVEHSKKVDHRALVEKEVSATLIEAGLVVGSNNLVLPTPTRAAEEEEEN</sequence>